<evidence type="ECO:0000313" key="2">
    <source>
        <dbReference type="Proteomes" id="UP000076532"/>
    </source>
</evidence>
<keyword evidence="2" id="KW-1185">Reference proteome</keyword>
<dbReference type="Proteomes" id="UP000076532">
    <property type="component" value="Unassembled WGS sequence"/>
</dbReference>
<reference evidence="1 2" key="1">
    <citation type="journal article" date="2016" name="Mol. Biol. Evol.">
        <title>Comparative Genomics of Early-Diverging Mushroom-Forming Fungi Provides Insights into the Origins of Lignocellulose Decay Capabilities.</title>
        <authorList>
            <person name="Nagy L.G."/>
            <person name="Riley R."/>
            <person name="Tritt A."/>
            <person name="Adam C."/>
            <person name="Daum C."/>
            <person name="Floudas D."/>
            <person name="Sun H."/>
            <person name="Yadav J.S."/>
            <person name="Pangilinan J."/>
            <person name="Larsson K.H."/>
            <person name="Matsuura K."/>
            <person name="Barry K."/>
            <person name="Labutti K."/>
            <person name="Kuo R."/>
            <person name="Ohm R.A."/>
            <person name="Bhattacharya S.S."/>
            <person name="Shirouzu T."/>
            <person name="Yoshinaga Y."/>
            <person name="Martin F.M."/>
            <person name="Grigoriev I.V."/>
            <person name="Hibbett D.S."/>
        </authorList>
    </citation>
    <scope>NUCLEOTIDE SEQUENCE [LARGE SCALE GENOMIC DNA]</scope>
    <source>
        <strain evidence="1 2">CBS 109695</strain>
    </source>
</reference>
<gene>
    <name evidence="1" type="ORF">FIBSPDRAFT_1046110</name>
</gene>
<accession>A0A166H958</accession>
<sequence>MSLPRLWPPLPRYLQAKSTRPRLAARPIAARTLAASRTPAFRLQHAHSQLRHMHARGPRACIPAADTPAASAYAPARTKPTRMPLHLLPLHNVPTHPSTCPTHVHSNTRAFPHARPQVHSTPICPQRPHTHIHQPPRRELQSSAVRATAARPPYVLIPPSIAPTTCTLVCQNNGFIQTSKTLTLIFGLTHRGSNDVASDLGVGSKV</sequence>
<dbReference type="EMBL" id="KV417571">
    <property type="protein sequence ID" value="KZP18609.1"/>
    <property type="molecule type" value="Genomic_DNA"/>
</dbReference>
<protein>
    <submittedName>
        <fullName evidence="1">Uncharacterized protein</fullName>
    </submittedName>
</protein>
<evidence type="ECO:0000313" key="1">
    <source>
        <dbReference type="EMBL" id="KZP18609.1"/>
    </source>
</evidence>
<dbReference type="AlphaFoldDB" id="A0A166H958"/>
<organism evidence="1 2">
    <name type="scientific">Athelia psychrophila</name>
    <dbReference type="NCBI Taxonomy" id="1759441"/>
    <lineage>
        <taxon>Eukaryota</taxon>
        <taxon>Fungi</taxon>
        <taxon>Dikarya</taxon>
        <taxon>Basidiomycota</taxon>
        <taxon>Agaricomycotina</taxon>
        <taxon>Agaricomycetes</taxon>
        <taxon>Agaricomycetidae</taxon>
        <taxon>Atheliales</taxon>
        <taxon>Atheliaceae</taxon>
        <taxon>Athelia</taxon>
    </lineage>
</organism>
<name>A0A166H958_9AGAM</name>
<proteinExistence type="predicted"/>